<keyword evidence="1" id="KW-1133">Transmembrane helix</keyword>
<evidence type="ECO:0000313" key="3">
    <source>
        <dbReference type="Proteomes" id="UP000258476"/>
    </source>
</evidence>
<keyword evidence="3" id="KW-1185">Reference proteome</keyword>
<evidence type="ECO:0000313" key="2">
    <source>
        <dbReference type="EMBL" id="SYX08842.1"/>
    </source>
</evidence>
<dbReference type="NCBIfam" id="TIGR03076">
    <property type="entry name" value="near_not_gcvH"/>
    <property type="match status" value="1"/>
</dbReference>
<proteinExistence type="predicted"/>
<accession>A0A3B0QG82</accession>
<dbReference type="RefSeq" id="WP_174222225.1">
    <property type="nucleotide sequence ID" value="NZ_LS992154.1"/>
</dbReference>
<keyword evidence="1" id="KW-0472">Membrane</keyword>
<dbReference type="Proteomes" id="UP000258476">
    <property type="component" value="Chromosome"/>
</dbReference>
<keyword evidence="1" id="KW-0812">Transmembrane</keyword>
<gene>
    <name evidence="2" type="ORF">C834K_0379</name>
</gene>
<sequence length="689" mass="79979">MLAFFYKHQKKFIGLVIVGVCVSGIGIGWGRYPGESARNGSRKVVFSISGKKYSEREFLAIKRFFINEAYPFTGNPQEWNFLNEGLLTERFLTNKIGEKLFLKIYSQDYPAFSKEKRYQAYRRFDTPFISSEEVWKSSAPRLYQALTTLQEIDNPVSPEGFVARVQLFLEEKKFPHYILKQMLEYRRQMFNLPQDAALAQGKDLRLFGYKNIADWFGDAYVSAAVEALLRFVNEQKKNIAMPSLKEARQDFEDKAQHAFTKLSKHAGLTLNFDQFVASYFDFLGMNESEFFKMYREILLCKRAFLQLEGSVTFDYRPLQEFFSMGKDSTSVEMVKLPREYQFKNKEDLEAFETYINLVGVPVKDCLDVPRFALPVKTIKAKEPKLVGRRFLVSYKSIRLQDLETKVPMVEVHQWQQNPENFQILLQQFPKIETCNSSKDFQTLKPSLVEKIYSFTRKEILRAHPKRILEGLAQCKHESHEVFLSCGKDSILEGILDGNELATLLLDNEILEAYSQDGEHYYTFIVDTCFEGEEVIPYREVLRKDLAKTLISSHKNSSQIDKVISALKSRYQEEEGKNLWQKRLWSLIEEYKDGTYQSGTLSWNLEKSIKTFARGDQNIPQSYPVLASMEEGTLSNIEFNPEEGPFFYKCLSHQTCVDPASVEKLFLAKGHLNEEILGNYIEHFIDEGVR</sequence>
<dbReference type="EMBL" id="LS992154">
    <property type="protein sequence ID" value="SYX08842.1"/>
    <property type="molecule type" value="Genomic_DNA"/>
</dbReference>
<reference evidence="3" key="1">
    <citation type="submission" date="2017-11" db="EMBL/GenBank/DDBJ databases">
        <authorList>
            <person name="Seth-Smith MB H."/>
        </authorList>
    </citation>
    <scope>NUCLEOTIDE SEQUENCE [LARGE SCALE GENOMIC DNA]</scope>
</reference>
<name>A0A3B0QG82_9CHLA</name>
<protein>
    <submittedName>
        <fullName evidence="2">Chlamydial GcvH-like protein upstream region protein</fullName>
    </submittedName>
</protein>
<dbReference type="InterPro" id="IPR017513">
    <property type="entry name" value="CHP03076_Gly-cleavage"/>
</dbReference>
<dbReference type="AlphaFoldDB" id="A0A3B0QG82"/>
<organism evidence="2 3">
    <name type="scientific">Chlamydia poikilotherma</name>
    <dbReference type="NCBI Taxonomy" id="1967783"/>
    <lineage>
        <taxon>Bacteria</taxon>
        <taxon>Pseudomonadati</taxon>
        <taxon>Chlamydiota</taxon>
        <taxon>Chlamydiia</taxon>
        <taxon>Chlamydiales</taxon>
        <taxon>Chlamydiaceae</taxon>
        <taxon>Chlamydia/Chlamydophila group</taxon>
        <taxon>Chlamydia</taxon>
    </lineage>
</organism>
<evidence type="ECO:0000256" key="1">
    <source>
        <dbReference type="SAM" id="Phobius"/>
    </source>
</evidence>
<dbReference type="KEGG" id="chla:C834K_0379"/>
<feature type="transmembrane region" description="Helical" evidence="1">
    <location>
        <begin position="12"/>
        <end position="32"/>
    </location>
</feature>